<name>A0A4P9VN22_9GAMM</name>
<dbReference type="PROSITE" id="PS51186">
    <property type="entry name" value="GNAT"/>
    <property type="match status" value="1"/>
</dbReference>
<dbReference type="Gene3D" id="3.40.630.30">
    <property type="match status" value="1"/>
</dbReference>
<dbReference type="RefSeq" id="WP_094787256.1">
    <property type="nucleotide sequence ID" value="NZ_NDXW01000001.1"/>
</dbReference>
<dbReference type="InterPro" id="IPR016181">
    <property type="entry name" value="Acyl_CoA_acyltransferase"/>
</dbReference>
<dbReference type="AlphaFoldDB" id="A0A4P9VN22"/>
<proteinExistence type="predicted"/>
<accession>A0A4P9VN22</accession>
<evidence type="ECO:0000313" key="2">
    <source>
        <dbReference type="EMBL" id="RDH44039.1"/>
    </source>
</evidence>
<keyword evidence="3" id="KW-1185">Reference proteome</keyword>
<dbReference type="Proteomes" id="UP000257039">
    <property type="component" value="Unassembled WGS sequence"/>
</dbReference>
<feature type="domain" description="N-acetyltransferase" evidence="1">
    <location>
        <begin position="5"/>
        <end position="162"/>
    </location>
</feature>
<dbReference type="InterPro" id="IPR000182">
    <property type="entry name" value="GNAT_dom"/>
</dbReference>
<dbReference type="EMBL" id="NDXW01000001">
    <property type="protein sequence ID" value="RDH44039.1"/>
    <property type="molecule type" value="Genomic_DNA"/>
</dbReference>
<dbReference type="Pfam" id="PF00583">
    <property type="entry name" value="Acetyltransf_1"/>
    <property type="match status" value="1"/>
</dbReference>
<dbReference type="CDD" id="cd04301">
    <property type="entry name" value="NAT_SF"/>
    <property type="match status" value="1"/>
</dbReference>
<protein>
    <submittedName>
        <fullName evidence="2">GNAT family N-acetyltransferase</fullName>
    </submittedName>
</protein>
<reference evidence="2 3" key="1">
    <citation type="submission" date="2017-04" db="EMBL/GenBank/DDBJ databases">
        <title>Draft genome sequence of Zooshikella ganghwensis VG4 isolated from Red Sea sediments.</title>
        <authorList>
            <person name="Rehman Z."/>
            <person name="Alam I."/>
            <person name="Kamau A."/>
            <person name="Bajic V."/>
            <person name="Leiknes T."/>
        </authorList>
    </citation>
    <scope>NUCLEOTIDE SEQUENCE [LARGE SCALE GENOMIC DNA]</scope>
    <source>
        <strain evidence="2 3">VG4</strain>
    </source>
</reference>
<organism evidence="2 3">
    <name type="scientific">Zooshikella ganghwensis</name>
    <dbReference type="NCBI Taxonomy" id="202772"/>
    <lineage>
        <taxon>Bacteria</taxon>
        <taxon>Pseudomonadati</taxon>
        <taxon>Pseudomonadota</taxon>
        <taxon>Gammaproteobacteria</taxon>
        <taxon>Oceanospirillales</taxon>
        <taxon>Zooshikellaceae</taxon>
        <taxon>Zooshikella</taxon>
    </lineage>
</organism>
<comment type="caution">
    <text evidence="2">The sequence shown here is derived from an EMBL/GenBank/DDBJ whole genome shotgun (WGS) entry which is preliminary data.</text>
</comment>
<evidence type="ECO:0000313" key="3">
    <source>
        <dbReference type="Proteomes" id="UP000257039"/>
    </source>
</evidence>
<evidence type="ECO:0000259" key="1">
    <source>
        <dbReference type="PROSITE" id="PS51186"/>
    </source>
</evidence>
<gene>
    <name evidence="2" type="ORF">B9G39_11595</name>
</gene>
<dbReference type="GO" id="GO:0016747">
    <property type="term" value="F:acyltransferase activity, transferring groups other than amino-acyl groups"/>
    <property type="evidence" value="ECO:0007669"/>
    <property type="project" value="InterPro"/>
</dbReference>
<keyword evidence="2" id="KW-0808">Transferase</keyword>
<dbReference type="SUPFAM" id="SSF55729">
    <property type="entry name" value="Acyl-CoA N-acyltransferases (Nat)"/>
    <property type="match status" value="1"/>
</dbReference>
<sequence>MNESSLIRLIDTNRREEKKRIEDLIRESFAHNSMTLSYQSTYSYQSMLALPTSSISWGIYRRQQLQGVIFCEQIAPRLIYIPLLAVQPSYFRQGLGYALFNFLLKRFPTSQFYGDVAQRNVAAMSLYTQQFNCQVLATWGNTSSDQMTTLWHPPRVKELSWITTSTVHQTLAAS</sequence>